<dbReference type="RefSeq" id="WP_054535275.1">
    <property type="nucleotide sequence ID" value="NZ_LGKP01000022.1"/>
</dbReference>
<evidence type="ECO:0000313" key="1">
    <source>
        <dbReference type="EMBL" id="KPL86168.1"/>
    </source>
</evidence>
<reference evidence="1 2" key="1">
    <citation type="submission" date="2015-07" db="EMBL/GenBank/DDBJ databases">
        <title>Whole genome sequence of Herpetosiphon geysericola DSM 7119.</title>
        <authorList>
            <person name="Hemp J."/>
            <person name="Ward L.M."/>
            <person name="Pace L.A."/>
            <person name="Fischer W.W."/>
        </authorList>
    </citation>
    <scope>NUCLEOTIDE SEQUENCE [LARGE SCALE GENOMIC DNA]</scope>
    <source>
        <strain evidence="1 2">DSM 7119</strain>
    </source>
</reference>
<dbReference type="STRING" id="70996.SE18_15040"/>
<dbReference type="EMBL" id="LGKP01000022">
    <property type="protein sequence ID" value="KPL86168.1"/>
    <property type="molecule type" value="Genomic_DNA"/>
</dbReference>
<evidence type="ECO:0000313" key="2">
    <source>
        <dbReference type="Proteomes" id="UP000050277"/>
    </source>
</evidence>
<gene>
    <name evidence="1" type="ORF">SE18_15040</name>
</gene>
<proteinExistence type="predicted"/>
<sequence length="143" mass="15314">MAKRGKGTAHYQSFAKQFRVRIEDATRDLLNEAAIAGAGYAQQNMVANDSIDTGFALNSIHAVLVNGQAVAASSVELTDKQGELVQRTSAGLPAMGDNTSAVGCAASYAIFIEIREPFLFPAIDQVKQDFGGIVQVVRRKRGR</sequence>
<comment type="caution">
    <text evidence="1">The sequence shown here is derived from an EMBL/GenBank/DDBJ whole genome shotgun (WGS) entry which is preliminary data.</text>
</comment>
<accession>A0A0P6YA61</accession>
<keyword evidence="2" id="KW-1185">Reference proteome</keyword>
<name>A0A0P6YA61_9CHLR</name>
<dbReference type="Proteomes" id="UP000050277">
    <property type="component" value="Unassembled WGS sequence"/>
</dbReference>
<organism evidence="1 2">
    <name type="scientific">Herpetosiphon geysericola</name>
    <dbReference type="NCBI Taxonomy" id="70996"/>
    <lineage>
        <taxon>Bacteria</taxon>
        <taxon>Bacillati</taxon>
        <taxon>Chloroflexota</taxon>
        <taxon>Chloroflexia</taxon>
        <taxon>Herpetosiphonales</taxon>
        <taxon>Herpetosiphonaceae</taxon>
        <taxon>Herpetosiphon</taxon>
    </lineage>
</organism>
<protein>
    <submittedName>
        <fullName evidence="1">Uncharacterized protein</fullName>
    </submittedName>
</protein>
<dbReference type="AlphaFoldDB" id="A0A0P6YA61"/>